<gene>
    <name evidence="1" type="ORF">BECKTC1821E_GA0114239_10888</name>
</gene>
<proteinExistence type="predicted"/>
<dbReference type="EMBL" id="CAADFT010000088">
    <property type="protein sequence ID" value="VFK47613.1"/>
    <property type="molecule type" value="Genomic_DNA"/>
</dbReference>
<organism evidence="1">
    <name type="scientific">Candidatus Kentrum sp. TC</name>
    <dbReference type="NCBI Taxonomy" id="2126339"/>
    <lineage>
        <taxon>Bacteria</taxon>
        <taxon>Pseudomonadati</taxon>
        <taxon>Pseudomonadota</taxon>
        <taxon>Gammaproteobacteria</taxon>
        <taxon>Candidatus Kentrum</taxon>
    </lineage>
</organism>
<reference evidence="1" key="1">
    <citation type="submission" date="2019-02" db="EMBL/GenBank/DDBJ databases">
        <authorList>
            <person name="Gruber-Vodicka R. H."/>
            <person name="Seah K. B. B."/>
        </authorList>
    </citation>
    <scope>NUCLEOTIDE SEQUENCE</scope>
    <source>
        <strain evidence="1">BECK_BZ125</strain>
    </source>
</reference>
<accession>A0A450Z1C8</accession>
<evidence type="ECO:0000313" key="1">
    <source>
        <dbReference type="EMBL" id="VFK47613.1"/>
    </source>
</evidence>
<name>A0A450Z1C8_9GAMM</name>
<protein>
    <submittedName>
        <fullName evidence="1">Uncharacterized protein</fullName>
    </submittedName>
</protein>
<sequence length="255" mass="29132">MEGIQSSELKKQIDQLQNMSKNIQDITRKPLTDIVDIISVCDELLGRAEVTNGRIWFVGLTLAFGVPHDIPYIQRKWKDKGNKKPFEEVFNDFNQKLTAMLAGQPREGCIVTLEENRIEDDFLRSLYSREGYKEHLDDWEKPDDFFPTKRELLVSYHDRVCRTAEAGCGNKITYTDKIPIQVLAVGLKDTNPSKKACVVFYVGTQNIGSIRPNRAIGFYTELPDMCDMFTDFAESLSGHVFQEQDSDAPININKL</sequence>
<dbReference type="AlphaFoldDB" id="A0A450Z1C8"/>